<evidence type="ECO:0000313" key="2">
    <source>
        <dbReference type="Proteomes" id="UP000216947"/>
    </source>
</evidence>
<name>A0A261R0R1_9BORD</name>
<dbReference type="AlphaFoldDB" id="A0A261R0R1"/>
<evidence type="ECO:0000313" key="1">
    <source>
        <dbReference type="EMBL" id="OZI17923.1"/>
    </source>
</evidence>
<dbReference type="Proteomes" id="UP000216947">
    <property type="component" value="Unassembled WGS sequence"/>
</dbReference>
<organism evidence="1 2">
    <name type="scientific">Bordetella genomosp. 7</name>
    <dbReference type="NCBI Taxonomy" id="1416805"/>
    <lineage>
        <taxon>Bacteria</taxon>
        <taxon>Pseudomonadati</taxon>
        <taxon>Pseudomonadota</taxon>
        <taxon>Betaproteobacteria</taxon>
        <taxon>Burkholderiales</taxon>
        <taxon>Alcaligenaceae</taxon>
        <taxon>Bordetella</taxon>
    </lineage>
</organism>
<reference evidence="2" key="1">
    <citation type="submission" date="2017-05" db="EMBL/GenBank/DDBJ databases">
        <title>Complete and WGS of Bordetella genogroups.</title>
        <authorList>
            <person name="Spilker T."/>
            <person name="Lipuma J."/>
        </authorList>
    </citation>
    <scope>NUCLEOTIDE SEQUENCE [LARGE SCALE GENOMIC DNA]</scope>
    <source>
        <strain evidence="2">AU18089</strain>
    </source>
</reference>
<protein>
    <submittedName>
        <fullName evidence="1">Uncharacterized protein</fullName>
    </submittedName>
</protein>
<gene>
    <name evidence="1" type="ORF">CAL19_12635</name>
</gene>
<dbReference type="EMBL" id="NEVK01000006">
    <property type="protein sequence ID" value="OZI17923.1"/>
    <property type="molecule type" value="Genomic_DNA"/>
</dbReference>
<comment type="caution">
    <text evidence="1">The sequence shown here is derived from an EMBL/GenBank/DDBJ whole genome shotgun (WGS) entry which is preliminary data.</text>
</comment>
<proteinExistence type="predicted"/>
<accession>A0A261R0R1</accession>
<sequence>MNEETVGRELQTVVEVEQDFCQHRYGVAPCAAAIGVTGQRKCFNTLATCQDPENYSPQPLVLHFCKPGERLPDVYCIPSVQSVSTAPTEINPGGGNKNSGPLGKRASIRVSFKDHPHSDNVVDPYVSERDYDPTERGTFWSKWLARNPYYNNRVLRVREGYVGQALEDMVTRTYLIDKIDGPDSRGKVQITAKDVLKLADNDKAQAPRPSAGELLIDYGEDDSISFLRVTRALASEYPAPGTVRVNDELMRYTGVSTISDTEIRLTGITRATDGSKRDSHEAGDRVQICLRYTNKRVDDLAYEWLTEYGEVPAAWIDFPEWQEETSLWLQQFELTGLITEPTGVTDLLSEITEQCLFFIWWDEREQKVKLQAIKPPIFQAVPKINDYANIIADSAELSQDPKARVSQVWVFWGQRDPTENLDKEANYRKVRIRADLEAEGSQQYGEQRIRKIYSRWLQSDAQAVNVTARLLSRYRNNPRYATISVDAKDREMWTGDVVDMLHRGVVDETGAPLETRYQILSAEETAPGHSVEYRLEVYEYSISFRIGLWMDDDAPDFAEATEVERATGAWWAENDGQVDGNPGYNWT</sequence>
<keyword evidence="2" id="KW-1185">Reference proteome</keyword>
<dbReference type="RefSeq" id="WP_094796946.1">
    <property type="nucleotide sequence ID" value="NZ_NEVK01000006.1"/>
</dbReference>